<proteinExistence type="predicted"/>
<protein>
    <submittedName>
        <fullName evidence="2">Uncharacterized protein</fullName>
    </submittedName>
</protein>
<dbReference type="HOGENOM" id="CLU_2899625_0_0_11"/>
<accession>J7KZU9</accession>
<reference evidence="2 3" key="1">
    <citation type="journal article" date="2012" name="J. Bacteriol.">
        <title>Whole-Genome Sequence of Nocardiopsis alba Strain ATCC BAA-2165, Associated with Honeybees.</title>
        <authorList>
            <person name="Qiao J."/>
            <person name="Chen L."/>
            <person name="Li Y."/>
            <person name="Wang J."/>
            <person name="Zhang W."/>
            <person name="Chen S."/>
        </authorList>
    </citation>
    <scope>NUCLEOTIDE SEQUENCE [LARGE SCALE GENOMIC DNA]</scope>
    <source>
        <strain evidence="3">ATCC BAA-2165 / BE74</strain>
    </source>
</reference>
<evidence type="ECO:0000256" key="1">
    <source>
        <dbReference type="SAM" id="MobiDB-lite"/>
    </source>
</evidence>
<gene>
    <name evidence="2" type="ordered locus">B005_3710</name>
</gene>
<dbReference type="EMBL" id="CP003788">
    <property type="protein sequence ID" value="AFR06948.1"/>
    <property type="molecule type" value="Genomic_DNA"/>
</dbReference>
<name>J7KZU9_NOCAA</name>
<reference evidence="3" key="2">
    <citation type="submission" date="2012-08" db="EMBL/GenBank/DDBJ databases">
        <title>Whole-genome sequence of Nocardiopsis alba strain ATCC BAA-2165 associated with honeybees.</title>
        <authorList>
            <person name="Qiao J."/>
            <person name="Chen L."/>
            <person name="Li Y."/>
            <person name="Wang J."/>
            <person name="Zhang W."/>
            <person name="Chen S."/>
        </authorList>
    </citation>
    <scope>NUCLEOTIDE SEQUENCE [LARGE SCALE GENOMIC DNA]</scope>
    <source>
        <strain evidence="3">ATCC BAA-2165 / BE74</strain>
    </source>
</reference>
<dbReference type="STRING" id="1205910.B005_3710"/>
<organism evidence="2 3">
    <name type="scientific">Nocardiopsis alba (strain ATCC BAA-2165 / BE74)</name>
    <dbReference type="NCBI Taxonomy" id="1205910"/>
    <lineage>
        <taxon>Bacteria</taxon>
        <taxon>Bacillati</taxon>
        <taxon>Actinomycetota</taxon>
        <taxon>Actinomycetes</taxon>
        <taxon>Streptosporangiales</taxon>
        <taxon>Nocardiopsidaceae</taxon>
        <taxon>Nocardiopsis</taxon>
    </lineage>
</organism>
<dbReference type="Proteomes" id="UP000003779">
    <property type="component" value="Chromosome"/>
</dbReference>
<evidence type="ECO:0000313" key="2">
    <source>
        <dbReference type="EMBL" id="AFR06948.1"/>
    </source>
</evidence>
<dbReference type="KEGG" id="nal:B005_3710"/>
<dbReference type="PATRIC" id="fig|1205910.3.peg.3509"/>
<sequence>MIGRPHRSSGEVFGRGIPVEHLTLAWNGRRSDHTAEAFETPPIRSVGSVPGVTAGPRRALWS</sequence>
<dbReference type="AlphaFoldDB" id="J7KZU9"/>
<feature type="region of interest" description="Disordered" evidence="1">
    <location>
        <begin position="42"/>
        <end position="62"/>
    </location>
</feature>
<evidence type="ECO:0000313" key="3">
    <source>
        <dbReference type="Proteomes" id="UP000003779"/>
    </source>
</evidence>